<sequence>MALSLQEQLLKAGLTDNKKVKQAKKEKHKQVKLQQKQKIVSKNEASVAAEQARKEKQQKDRELNKQAKLVAEQKAVLAQIKQLIDINKQPKDNGDIPCNFTHNNVIKRLYVNQTTRNRISQGKLAIVSAATGYEIVPTPVADKIALRDPSVVVYRADMAEQNQAKATSTPEEDEWYADYQIPDDLVW</sequence>
<feature type="compositionally biased region" description="Basic residues" evidence="2">
    <location>
        <begin position="20"/>
        <end position="31"/>
    </location>
</feature>
<comment type="caution">
    <text evidence="3">The sequence shown here is derived from an EMBL/GenBank/DDBJ whole genome shotgun (WGS) entry which is preliminary data.</text>
</comment>
<name>A0ABP3WRC1_9ALTE</name>
<dbReference type="Pfam" id="PF09831">
    <property type="entry name" value="DUF2058"/>
    <property type="match status" value="1"/>
</dbReference>
<dbReference type="EMBL" id="BAAAFD010000001">
    <property type="protein sequence ID" value="GAA0851816.1"/>
    <property type="molecule type" value="Genomic_DNA"/>
</dbReference>
<evidence type="ECO:0000256" key="1">
    <source>
        <dbReference type="SAM" id="Coils"/>
    </source>
</evidence>
<feature type="coiled-coil region" evidence="1">
    <location>
        <begin position="42"/>
        <end position="69"/>
    </location>
</feature>
<evidence type="ECO:0000313" key="3">
    <source>
        <dbReference type="EMBL" id="GAA0851816.1"/>
    </source>
</evidence>
<organism evidence="3 4">
    <name type="scientific">Aliiglaciecola litoralis</name>
    <dbReference type="NCBI Taxonomy" id="582857"/>
    <lineage>
        <taxon>Bacteria</taxon>
        <taxon>Pseudomonadati</taxon>
        <taxon>Pseudomonadota</taxon>
        <taxon>Gammaproteobacteria</taxon>
        <taxon>Alteromonadales</taxon>
        <taxon>Alteromonadaceae</taxon>
        <taxon>Aliiglaciecola</taxon>
    </lineage>
</organism>
<accession>A0ABP3WRC1</accession>
<dbReference type="InterPro" id="IPR018636">
    <property type="entry name" value="DUF2058"/>
</dbReference>
<keyword evidence="1" id="KW-0175">Coiled coil</keyword>
<proteinExistence type="predicted"/>
<protein>
    <submittedName>
        <fullName evidence="3">DUF2058 domain-containing protein</fullName>
    </submittedName>
</protein>
<evidence type="ECO:0000313" key="4">
    <source>
        <dbReference type="Proteomes" id="UP001500359"/>
    </source>
</evidence>
<gene>
    <name evidence="3" type="ORF">GCM10009114_00100</name>
</gene>
<reference evidence="4" key="1">
    <citation type="journal article" date="2019" name="Int. J. Syst. Evol. Microbiol.">
        <title>The Global Catalogue of Microorganisms (GCM) 10K type strain sequencing project: providing services to taxonomists for standard genome sequencing and annotation.</title>
        <authorList>
            <consortium name="The Broad Institute Genomics Platform"/>
            <consortium name="The Broad Institute Genome Sequencing Center for Infectious Disease"/>
            <person name="Wu L."/>
            <person name="Ma J."/>
        </authorList>
    </citation>
    <scope>NUCLEOTIDE SEQUENCE [LARGE SCALE GENOMIC DNA]</scope>
    <source>
        <strain evidence="4">JCM 15896</strain>
    </source>
</reference>
<dbReference type="RefSeq" id="WP_343855503.1">
    <property type="nucleotide sequence ID" value="NZ_BAAAFD010000001.1"/>
</dbReference>
<dbReference type="Proteomes" id="UP001500359">
    <property type="component" value="Unassembled WGS sequence"/>
</dbReference>
<feature type="region of interest" description="Disordered" evidence="2">
    <location>
        <begin position="17"/>
        <end position="38"/>
    </location>
</feature>
<keyword evidence="4" id="KW-1185">Reference proteome</keyword>
<evidence type="ECO:0000256" key="2">
    <source>
        <dbReference type="SAM" id="MobiDB-lite"/>
    </source>
</evidence>